<dbReference type="Proteomes" id="UP000054270">
    <property type="component" value="Unassembled WGS sequence"/>
</dbReference>
<evidence type="ECO:0000313" key="8">
    <source>
        <dbReference type="EMBL" id="KJA26191.1"/>
    </source>
</evidence>
<feature type="transmembrane region" description="Helical" evidence="6">
    <location>
        <begin position="87"/>
        <end position="109"/>
    </location>
</feature>
<feature type="transmembrane region" description="Helical" evidence="6">
    <location>
        <begin position="185"/>
        <end position="206"/>
    </location>
</feature>
<comment type="subcellular location">
    <subcellularLocation>
        <location evidence="1">Membrane</location>
        <topology evidence="1">Multi-pass membrane protein</topology>
    </subcellularLocation>
</comment>
<reference evidence="9" key="1">
    <citation type="submission" date="2014-04" db="EMBL/GenBank/DDBJ databases">
        <title>Evolutionary Origins and Diversification of the Mycorrhizal Mutualists.</title>
        <authorList>
            <consortium name="DOE Joint Genome Institute"/>
            <consortium name="Mycorrhizal Genomics Consortium"/>
            <person name="Kohler A."/>
            <person name="Kuo A."/>
            <person name="Nagy L.G."/>
            <person name="Floudas D."/>
            <person name="Copeland A."/>
            <person name="Barry K.W."/>
            <person name="Cichocki N."/>
            <person name="Veneault-Fourrey C."/>
            <person name="LaButti K."/>
            <person name="Lindquist E.A."/>
            <person name="Lipzen A."/>
            <person name="Lundell T."/>
            <person name="Morin E."/>
            <person name="Murat C."/>
            <person name="Riley R."/>
            <person name="Ohm R."/>
            <person name="Sun H."/>
            <person name="Tunlid A."/>
            <person name="Henrissat B."/>
            <person name="Grigoriev I.V."/>
            <person name="Hibbett D.S."/>
            <person name="Martin F."/>
        </authorList>
    </citation>
    <scope>NUCLEOTIDE SEQUENCE [LARGE SCALE GENOMIC DNA]</scope>
    <source>
        <strain evidence="9">FD-334 SS-4</strain>
    </source>
</reference>
<protein>
    <recommendedName>
        <fullName evidence="7">MARVEL domain-containing protein</fullName>
    </recommendedName>
</protein>
<keyword evidence="9" id="KW-1185">Reference proteome</keyword>
<feature type="transmembrane region" description="Helical" evidence="6">
    <location>
        <begin position="57"/>
        <end position="75"/>
    </location>
</feature>
<evidence type="ECO:0000256" key="4">
    <source>
        <dbReference type="ARBA" id="ARBA00023136"/>
    </source>
</evidence>
<feature type="domain" description="MARVEL" evidence="7">
    <location>
        <begin position="48"/>
        <end position="202"/>
    </location>
</feature>
<dbReference type="OMA" id="ARDPPFT"/>
<feature type="compositionally biased region" description="Pro residues" evidence="5">
    <location>
        <begin position="338"/>
        <end position="347"/>
    </location>
</feature>
<feature type="region of interest" description="Disordered" evidence="5">
    <location>
        <begin position="374"/>
        <end position="395"/>
    </location>
</feature>
<evidence type="ECO:0000256" key="5">
    <source>
        <dbReference type="SAM" id="MobiDB-lite"/>
    </source>
</evidence>
<accession>A0A0D2PCE5</accession>
<dbReference type="EMBL" id="KN817528">
    <property type="protein sequence ID" value="KJA26191.1"/>
    <property type="molecule type" value="Genomic_DNA"/>
</dbReference>
<evidence type="ECO:0000256" key="2">
    <source>
        <dbReference type="ARBA" id="ARBA00022692"/>
    </source>
</evidence>
<evidence type="ECO:0000256" key="6">
    <source>
        <dbReference type="SAM" id="Phobius"/>
    </source>
</evidence>
<feature type="region of interest" description="Disordered" evidence="5">
    <location>
        <begin position="216"/>
        <end position="291"/>
    </location>
</feature>
<keyword evidence="2 6" id="KW-0812">Transmembrane</keyword>
<keyword evidence="3 6" id="KW-1133">Transmembrane helix</keyword>
<dbReference type="InterPro" id="IPR008253">
    <property type="entry name" value="Marvel"/>
</dbReference>
<feature type="compositionally biased region" description="Polar residues" evidence="5">
    <location>
        <begin position="253"/>
        <end position="264"/>
    </location>
</feature>
<dbReference type="OrthoDB" id="2218151at2759"/>
<feature type="compositionally biased region" description="Acidic residues" evidence="5">
    <location>
        <begin position="229"/>
        <end position="240"/>
    </location>
</feature>
<proteinExistence type="predicted"/>
<evidence type="ECO:0000256" key="3">
    <source>
        <dbReference type="ARBA" id="ARBA00022989"/>
    </source>
</evidence>
<feature type="transmembrane region" description="Helical" evidence="6">
    <location>
        <begin position="129"/>
        <end position="151"/>
    </location>
</feature>
<feature type="region of interest" description="Disordered" evidence="5">
    <location>
        <begin position="312"/>
        <end position="358"/>
    </location>
</feature>
<dbReference type="Pfam" id="PF01284">
    <property type="entry name" value="MARVEL"/>
    <property type="match status" value="1"/>
</dbReference>
<gene>
    <name evidence="8" type="ORF">HYPSUDRAFT_304065</name>
</gene>
<dbReference type="STRING" id="945553.A0A0D2PCE5"/>
<evidence type="ECO:0000256" key="1">
    <source>
        <dbReference type="ARBA" id="ARBA00004141"/>
    </source>
</evidence>
<sequence length="395" mass="41986">MSLLDRISDLAHKFTPSKSAKAPSGLSGGIGNGHGMVGSEDDMIVSKPTIVFHTSQIFFNFLAMACFASVASFQAKWGVGPSGLSGFAIFVAVSGMFLSAFMLLVPVAYEKYDKFIRLARALKEVRVGFILTGTGVTLSLLIAFIVTISAWTEPGCKNAANDPNAESKGKDFQAGLPGWCSTKKAAAIFFWFAFGFWAASLVMLVLDWRSGKLHAHRDPPFQRPQMTTNDEEEAEEDEDASYTHIPPMRREPSTNSNSYNSDAAQSPFADPQPQRYAGPPATASAYTPGLQQPMAGRPSMDAYGAFSDPAPTGFGAAQSGGYSPASTGYTGGYSTPPARAPTAPPMLPESDMGGPMVSRTMQYADPYAAVRASITGGPASPPAQPPSYENYAGYR</sequence>
<dbReference type="AlphaFoldDB" id="A0A0D2PCE5"/>
<dbReference type="GO" id="GO:0016020">
    <property type="term" value="C:membrane"/>
    <property type="evidence" value="ECO:0007669"/>
    <property type="project" value="UniProtKB-SubCell"/>
</dbReference>
<evidence type="ECO:0000313" key="9">
    <source>
        <dbReference type="Proteomes" id="UP000054270"/>
    </source>
</evidence>
<organism evidence="8 9">
    <name type="scientific">Hypholoma sublateritium (strain FD-334 SS-4)</name>
    <dbReference type="NCBI Taxonomy" id="945553"/>
    <lineage>
        <taxon>Eukaryota</taxon>
        <taxon>Fungi</taxon>
        <taxon>Dikarya</taxon>
        <taxon>Basidiomycota</taxon>
        <taxon>Agaricomycotina</taxon>
        <taxon>Agaricomycetes</taxon>
        <taxon>Agaricomycetidae</taxon>
        <taxon>Agaricales</taxon>
        <taxon>Agaricineae</taxon>
        <taxon>Strophariaceae</taxon>
        <taxon>Hypholoma</taxon>
    </lineage>
</organism>
<keyword evidence="4 6" id="KW-0472">Membrane</keyword>
<name>A0A0D2PCE5_HYPSF</name>
<evidence type="ECO:0000259" key="7">
    <source>
        <dbReference type="Pfam" id="PF01284"/>
    </source>
</evidence>